<dbReference type="AlphaFoldDB" id="A0A8S3JC79"/>
<sequence>DSLKTSSDLVQRVYEHILKECKKESLKYRSIAIRVLSLLADEYNFQVYELFWTWFEKTFKLPVNMFDFLKSFLQESISFDENFSAKLIIPHAFHSQIMLADIKKKD</sequence>
<reference evidence="1" key="1">
    <citation type="submission" date="2021-02" db="EMBL/GenBank/DDBJ databases">
        <authorList>
            <person name="Nowell W R."/>
        </authorList>
    </citation>
    <scope>NUCLEOTIDE SEQUENCE</scope>
</reference>
<dbReference type="EMBL" id="CAJOBI010344208">
    <property type="protein sequence ID" value="CAF5216479.1"/>
    <property type="molecule type" value="Genomic_DNA"/>
</dbReference>
<proteinExistence type="predicted"/>
<gene>
    <name evidence="1" type="ORF">SMN809_LOCUS80050</name>
</gene>
<evidence type="ECO:0000313" key="2">
    <source>
        <dbReference type="Proteomes" id="UP000676336"/>
    </source>
</evidence>
<protein>
    <submittedName>
        <fullName evidence="1">Uncharacterized protein</fullName>
    </submittedName>
</protein>
<accession>A0A8S3JC79</accession>
<name>A0A8S3JC79_9BILA</name>
<organism evidence="1 2">
    <name type="scientific">Rotaria magnacalcarata</name>
    <dbReference type="NCBI Taxonomy" id="392030"/>
    <lineage>
        <taxon>Eukaryota</taxon>
        <taxon>Metazoa</taxon>
        <taxon>Spiralia</taxon>
        <taxon>Gnathifera</taxon>
        <taxon>Rotifera</taxon>
        <taxon>Eurotatoria</taxon>
        <taxon>Bdelloidea</taxon>
        <taxon>Philodinida</taxon>
        <taxon>Philodinidae</taxon>
        <taxon>Rotaria</taxon>
    </lineage>
</organism>
<feature type="non-terminal residue" evidence="1">
    <location>
        <position position="1"/>
    </location>
</feature>
<dbReference type="Proteomes" id="UP000676336">
    <property type="component" value="Unassembled WGS sequence"/>
</dbReference>
<comment type="caution">
    <text evidence="1">The sequence shown here is derived from an EMBL/GenBank/DDBJ whole genome shotgun (WGS) entry which is preliminary data.</text>
</comment>
<evidence type="ECO:0000313" key="1">
    <source>
        <dbReference type="EMBL" id="CAF5216479.1"/>
    </source>
</evidence>